<gene>
    <name evidence="1" type="ORF">GA0116948_11058</name>
</gene>
<organism evidence="1 2">
    <name type="scientific">Chitinophaga costaii</name>
    <dbReference type="NCBI Taxonomy" id="1335309"/>
    <lineage>
        <taxon>Bacteria</taxon>
        <taxon>Pseudomonadati</taxon>
        <taxon>Bacteroidota</taxon>
        <taxon>Chitinophagia</taxon>
        <taxon>Chitinophagales</taxon>
        <taxon>Chitinophagaceae</taxon>
        <taxon>Chitinophaga</taxon>
    </lineage>
</organism>
<reference evidence="1 2" key="1">
    <citation type="submission" date="2016-08" db="EMBL/GenBank/DDBJ databases">
        <authorList>
            <person name="Seilhamer J.J."/>
        </authorList>
    </citation>
    <scope>NUCLEOTIDE SEQUENCE [LARGE SCALE GENOMIC DNA]</scope>
    <source>
        <strain evidence="1 2">A37T2</strain>
    </source>
</reference>
<dbReference type="InterPro" id="IPR022298">
    <property type="entry name" value="Conjug_transposon_TraN"/>
</dbReference>
<dbReference type="STRING" id="1335309.GA0116948_11058"/>
<sequence>MKYLLVLIVLISYKVAALAQCFGPLPPFYDGSYHLPITYQKTTVLVFGSRILLPDIGSQEVLVEPLEGVGNILKVKAARPDFASTNMHVFTADGKIYSFIVEYEKTPVHFDFHFTDGTVGSDSLLFDNALKQSVLLDSTLKRLHGQRGFLHGPRAQSGGVGLHLTGIYYDHDVVFVRVQLRNRSFVPYPIDFTRCSIASRRRLRQKAFQETVLTPVAIFNPLGDVAAHSSNILVFAFDRFTLSHDQQFTLHVFEKGNRHLKIAVGGRRFGRTRLL</sequence>
<protein>
    <submittedName>
        <fullName evidence="1">Bacteroides conjugative transposon TraN protein</fullName>
    </submittedName>
</protein>
<name>A0A1C4EWD0_9BACT</name>
<evidence type="ECO:0000313" key="2">
    <source>
        <dbReference type="Proteomes" id="UP000242818"/>
    </source>
</evidence>
<dbReference type="RefSeq" id="WP_089713356.1">
    <property type="nucleotide sequence ID" value="NZ_FMAR01000010.1"/>
</dbReference>
<accession>A0A1C4EWD0</accession>
<dbReference type="EMBL" id="FMAR01000010">
    <property type="protein sequence ID" value="SCC47910.1"/>
    <property type="molecule type" value="Genomic_DNA"/>
</dbReference>
<dbReference type="AlphaFoldDB" id="A0A1C4EWD0"/>
<proteinExistence type="predicted"/>
<keyword evidence="2" id="KW-1185">Reference proteome</keyword>
<dbReference type="Proteomes" id="UP000242818">
    <property type="component" value="Unassembled WGS sequence"/>
</dbReference>
<evidence type="ECO:0000313" key="1">
    <source>
        <dbReference type="EMBL" id="SCC47910.1"/>
    </source>
</evidence>
<dbReference type="OrthoDB" id="1038500at2"/>
<dbReference type="Pfam" id="PF13595">
    <property type="entry name" value="DUF4138"/>
    <property type="match status" value="1"/>
</dbReference>